<comment type="caution">
    <text evidence="1">The sequence shown here is derived from an EMBL/GenBank/DDBJ whole genome shotgun (WGS) entry which is preliminary data.</text>
</comment>
<feature type="non-terminal residue" evidence="1">
    <location>
        <position position="138"/>
    </location>
</feature>
<sequence>MDGEKLAKLQQEKYYNSPVEVSDRIKFEQEQGNYPEDAVLDVINEFVAAVPYKAELEAYVESVLQLLEKLDLNHLFGRMYKDSVAQKEGSVRLTMEQLQEMLLAKESLVNALTCLAGDYASCERRGYFCSLQEWRQLL</sequence>
<organism evidence="1">
    <name type="scientific">gut metagenome</name>
    <dbReference type="NCBI Taxonomy" id="749906"/>
    <lineage>
        <taxon>unclassified sequences</taxon>
        <taxon>metagenomes</taxon>
        <taxon>organismal metagenomes</taxon>
    </lineage>
</organism>
<accession>J9G0E6</accession>
<name>J9G0E6_9ZZZZ</name>
<dbReference type="EMBL" id="AMCI01003433">
    <property type="protein sequence ID" value="EJX00309.1"/>
    <property type="molecule type" value="Genomic_DNA"/>
</dbReference>
<gene>
    <name evidence="1" type="ORF">EVA_11585</name>
</gene>
<evidence type="ECO:0000313" key="1">
    <source>
        <dbReference type="EMBL" id="EJX00309.1"/>
    </source>
</evidence>
<protein>
    <submittedName>
        <fullName evidence="1">Uncharacterized protein</fullName>
    </submittedName>
</protein>
<dbReference type="AlphaFoldDB" id="J9G0E6"/>
<proteinExistence type="predicted"/>
<reference evidence="1" key="1">
    <citation type="journal article" date="2012" name="PLoS ONE">
        <title>Gene sets for utilization of primary and secondary nutrition supplies in the distal gut of endangered iberian lynx.</title>
        <authorList>
            <person name="Alcaide M."/>
            <person name="Messina E."/>
            <person name="Richter M."/>
            <person name="Bargiela R."/>
            <person name="Peplies J."/>
            <person name="Huws S.A."/>
            <person name="Newbold C.J."/>
            <person name="Golyshin P.N."/>
            <person name="Simon M.A."/>
            <person name="Lopez G."/>
            <person name="Yakimov M.M."/>
            <person name="Ferrer M."/>
        </authorList>
    </citation>
    <scope>NUCLEOTIDE SEQUENCE</scope>
</reference>